<dbReference type="RefSeq" id="WP_252085121.1">
    <property type="nucleotide sequence ID" value="NZ_CP092418.1"/>
</dbReference>
<protein>
    <submittedName>
        <fullName evidence="1">Uncharacterized protein</fullName>
    </submittedName>
</protein>
<gene>
    <name evidence="1" type="ORF">MJO52_06425</name>
</gene>
<accession>A0ABY4VER5</accession>
<keyword evidence="2" id="KW-1185">Reference proteome</keyword>
<proteinExistence type="predicted"/>
<sequence>MIFNEKENKWLTSISEVEEVNLSGTKDSADAKSVSMLNYVEANYHQLLDDCVSYINEIVANPIKCKLDVQFIDIGLNEWGEHSEFEIFFTAESDYLLWSVRFSCSEAEFRKDKPAAPFALSRRNW</sequence>
<organism evidence="1 2">
    <name type="scientific">Microbulbifer variabilis</name>
    <dbReference type="NCBI Taxonomy" id="266805"/>
    <lineage>
        <taxon>Bacteria</taxon>
        <taxon>Pseudomonadati</taxon>
        <taxon>Pseudomonadota</taxon>
        <taxon>Gammaproteobacteria</taxon>
        <taxon>Cellvibrionales</taxon>
        <taxon>Microbulbiferaceae</taxon>
        <taxon>Microbulbifer</taxon>
    </lineage>
</organism>
<evidence type="ECO:0000313" key="1">
    <source>
        <dbReference type="EMBL" id="USD22768.1"/>
    </source>
</evidence>
<reference evidence="1" key="1">
    <citation type="submission" date="2022-02" db="EMBL/GenBank/DDBJ databases">
        <title>Coral-associated bacteria.</title>
        <authorList>
            <person name="Tang K."/>
            <person name="Wang X."/>
        </authorList>
    </citation>
    <scope>NUCLEOTIDE SEQUENCE</scope>
    <source>
        <strain evidence="1">SCSIO 43006</strain>
    </source>
</reference>
<dbReference type="EMBL" id="CP092418">
    <property type="protein sequence ID" value="USD22768.1"/>
    <property type="molecule type" value="Genomic_DNA"/>
</dbReference>
<dbReference type="Proteomes" id="UP001055658">
    <property type="component" value="Chromosome"/>
</dbReference>
<name>A0ABY4VER5_9GAMM</name>
<evidence type="ECO:0000313" key="2">
    <source>
        <dbReference type="Proteomes" id="UP001055658"/>
    </source>
</evidence>